<reference evidence="3" key="1">
    <citation type="journal article" date="2017" name="Nat. Commun.">
        <title>The asparagus genome sheds light on the origin and evolution of a young Y chromosome.</title>
        <authorList>
            <person name="Harkess A."/>
            <person name="Zhou J."/>
            <person name="Xu C."/>
            <person name="Bowers J.E."/>
            <person name="Van der Hulst R."/>
            <person name="Ayyampalayam S."/>
            <person name="Mercati F."/>
            <person name="Riccardi P."/>
            <person name="McKain M.R."/>
            <person name="Kakrana A."/>
            <person name="Tang H."/>
            <person name="Ray J."/>
            <person name="Groenendijk J."/>
            <person name="Arikit S."/>
            <person name="Mathioni S.M."/>
            <person name="Nakano M."/>
            <person name="Shan H."/>
            <person name="Telgmann-Rauber A."/>
            <person name="Kanno A."/>
            <person name="Yue Z."/>
            <person name="Chen H."/>
            <person name="Li W."/>
            <person name="Chen Y."/>
            <person name="Xu X."/>
            <person name="Zhang Y."/>
            <person name="Luo S."/>
            <person name="Chen H."/>
            <person name="Gao J."/>
            <person name="Mao Z."/>
            <person name="Pires J.C."/>
            <person name="Luo M."/>
            <person name="Kudrna D."/>
            <person name="Wing R.A."/>
            <person name="Meyers B.C."/>
            <person name="Yi K."/>
            <person name="Kong H."/>
            <person name="Lavrijsen P."/>
            <person name="Sunseri F."/>
            <person name="Falavigna A."/>
            <person name="Ye Y."/>
            <person name="Leebens-Mack J.H."/>
            <person name="Chen G."/>
        </authorList>
    </citation>
    <scope>NUCLEOTIDE SEQUENCE [LARGE SCALE GENOMIC DNA]</scope>
    <source>
        <strain evidence="3">cv. DH0086</strain>
    </source>
</reference>
<dbReference type="EMBL" id="CM007383">
    <property type="protein sequence ID" value="ONK74461.1"/>
    <property type="molecule type" value="Genomic_DNA"/>
</dbReference>
<dbReference type="Gramene" id="ONK74461">
    <property type="protein sequence ID" value="ONK74461"/>
    <property type="gene ID" value="A4U43_C03F6520"/>
</dbReference>
<dbReference type="InterPro" id="IPR003676">
    <property type="entry name" value="SAUR_fam"/>
</dbReference>
<evidence type="ECO:0000313" key="2">
    <source>
        <dbReference type="EMBL" id="ONK74461.1"/>
    </source>
</evidence>
<comment type="similarity">
    <text evidence="1">Belongs to the ARG7 family.</text>
</comment>
<evidence type="ECO:0000313" key="3">
    <source>
        <dbReference type="Proteomes" id="UP000243459"/>
    </source>
</evidence>
<protein>
    <submittedName>
        <fullName evidence="2">Uncharacterized protein</fullName>
    </submittedName>
</protein>
<gene>
    <name evidence="2" type="ORF">A4U43_C03F6520</name>
</gene>
<keyword evidence="3" id="KW-1185">Reference proteome</keyword>
<dbReference type="GO" id="GO:0009733">
    <property type="term" value="P:response to auxin"/>
    <property type="evidence" value="ECO:0007669"/>
    <property type="project" value="InterPro"/>
</dbReference>
<dbReference type="PANTHER" id="PTHR31374:SF198">
    <property type="entry name" value="AUXIN-RESPONSIVE PROTEIN SAUR72"/>
    <property type="match status" value="1"/>
</dbReference>
<proteinExistence type="inferred from homology"/>
<sequence>MKKLASVALKGEEERIMKGYVPVLVGTGDEVERILVSVKVFKHRRMASLLEAAAEEFGFQQRGVLRIPCDVKYFRGVLELISAEIGEGRRERTKPDYWCN</sequence>
<name>A0A5P1FCY1_ASPOF</name>
<organism evidence="2 3">
    <name type="scientific">Asparagus officinalis</name>
    <name type="common">Garden asparagus</name>
    <dbReference type="NCBI Taxonomy" id="4686"/>
    <lineage>
        <taxon>Eukaryota</taxon>
        <taxon>Viridiplantae</taxon>
        <taxon>Streptophyta</taxon>
        <taxon>Embryophyta</taxon>
        <taxon>Tracheophyta</taxon>
        <taxon>Spermatophyta</taxon>
        <taxon>Magnoliopsida</taxon>
        <taxon>Liliopsida</taxon>
        <taxon>Asparagales</taxon>
        <taxon>Asparagaceae</taxon>
        <taxon>Asparagoideae</taxon>
        <taxon>Asparagus</taxon>
    </lineage>
</organism>
<dbReference type="OMA" id="CCCSSAY"/>
<dbReference type="Proteomes" id="UP000243459">
    <property type="component" value="Chromosome 3"/>
</dbReference>
<evidence type="ECO:0000256" key="1">
    <source>
        <dbReference type="ARBA" id="ARBA00006974"/>
    </source>
</evidence>
<dbReference type="AlphaFoldDB" id="A0A5P1FCY1"/>
<dbReference type="Pfam" id="PF02519">
    <property type="entry name" value="Auxin_inducible"/>
    <property type="match status" value="1"/>
</dbReference>
<dbReference type="PANTHER" id="PTHR31374">
    <property type="entry name" value="AUXIN-INDUCED PROTEIN-LIKE-RELATED"/>
    <property type="match status" value="1"/>
</dbReference>
<accession>A0A5P1FCY1</accession>